<dbReference type="PRINTS" id="PR00131">
    <property type="entry name" value="GLHYDRLASE1"/>
</dbReference>
<dbReference type="PANTHER" id="PTHR10353">
    <property type="entry name" value="GLYCOSYL HYDROLASE"/>
    <property type="match status" value="1"/>
</dbReference>
<comment type="caution">
    <text evidence="6">The sequence shown here is derived from an EMBL/GenBank/DDBJ whole genome shotgun (WGS) entry which is preliminary data.</text>
</comment>
<dbReference type="GO" id="GO:0005975">
    <property type="term" value="P:carbohydrate metabolic process"/>
    <property type="evidence" value="ECO:0007669"/>
    <property type="project" value="InterPro"/>
</dbReference>
<dbReference type="SUPFAM" id="SSF51445">
    <property type="entry name" value="(Trans)glycosidases"/>
    <property type="match status" value="1"/>
</dbReference>
<comment type="similarity">
    <text evidence="1 5">Belongs to the glycosyl hydrolase 1 family.</text>
</comment>
<dbReference type="PROSITE" id="PS00572">
    <property type="entry name" value="GLYCOSYL_HYDROL_F1_1"/>
    <property type="match status" value="1"/>
</dbReference>
<name>A0A955E1M7_UNCKA</name>
<dbReference type="EMBL" id="JAGQNY010000017">
    <property type="protein sequence ID" value="MCA9302430.1"/>
    <property type="molecule type" value="Genomic_DNA"/>
</dbReference>
<evidence type="ECO:0000256" key="5">
    <source>
        <dbReference type="RuleBase" id="RU003690"/>
    </source>
</evidence>
<evidence type="ECO:0000313" key="7">
    <source>
        <dbReference type="Proteomes" id="UP000714817"/>
    </source>
</evidence>
<evidence type="ECO:0000256" key="2">
    <source>
        <dbReference type="ARBA" id="ARBA00022801"/>
    </source>
</evidence>
<evidence type="ECO:0000256" key="1">
    <source>
        <dbReference type="ARBA" id="ARBA00010838"/>
    </source>
</evidence>
<organism evidence="6 7">
    <name type="scientific">candidate division WWE3 bacterium</name>
    <dbReference type="NCBI Taxonomy" id="2053526"/>
    <lineage>
        <taxon>Bacteria</taxon>
        <taxon>Katanobacteria</taxon>
    </lineage>
</organism>
<dbReference type="Proteomes" id="UP000714817">
    <property type="component" value="Unassembled WGS sequence"/>
</dbReference>
<keyword evidence="3" id="KW-0326">Glycosidase</keyword>
<dbReference type="PANTHER" id="PTHR10353:SF209">
    <property type="entry name" value="GALACTOLIPID GALACTOSYLTRANSFERASE SFR2, CHLOROPLASTIC"/>
    <property type="match status" value="1"/>
</dbReference>
<dbReference type="GO" id="GO:0008422">
    <property type="term" value="F:beta-glucosidase activity"/>
    <property type="evidence" value="ECO:0007669"/>
    <property type="project" value="TreeGrafter"/>
</dbReference>
<feature type="active site" description="Nucleophile" evidence="4">
    <location>
        <position position="353"/>
    </location>
</feature>
<evidence type="ECO:0000256" key="3">
    <source>
        <dbReference type="ARBA" id="ARBA00023295"/>
    </source>
</evidence>
<gene>
    <name evidence="6" type="ORF">KDA10_03685</name>
</gene>
<keyword evidence="2 6" id="KW-0378">Hydrolase</keyword>
<accession>A0A955E1M7</accession>
<evidence type="ECO:0000313" key="6">
    <source>
        <dbReference type="EMBL" id="MCA9302430.1"/>
    </source>
</evidence>
<dbReference type="InterPro" id="IPR018120">
    <property type="entry name" value="Glyco_hydro_1_AS"/>
</dbReference>
<reference evidence="6" key="1">
    <citation type="submission" date="2020-04" db="EMBL/GenBank/DDBJ databases">
        <authorList>
            <person name="Zhang T."/>
        </authorList>
    </citation>
    <scope>NUCLEOTIDE SEQUENCE</scope>
    <source>
        <strain evidence="6">HKST-UBA80</strain>
    </source>
</reference>
<proteinExistence type="inferred from homology"/>
<dbReference type="Gene3D" id="3.20.20.80">
    <property type="entry name" value="Glycosidases"/>
    <property type="match status" value="2"/>
</dbReference>
<protein>
    <submittedName>
        <fullName evidence="6">Glycoside hydrolase family 1 protein</fullName>
    </submittedName>
</protein>
<dbReference type="AlphaFoldDB" id="A0A955E1M7"/>
<dbReference type="Pfam" id="PF00232">
    <property type="entry name" value="Glyco_hydro_1"/>
    <property type="match status" value="2"/>
</dbReference>
<reference evidence="6" key="2">
    <citation type="journal article" date="2021" name="Microbiome">
        <title>Successional dynamics and alternative stable states in a saline activated sludge microbial community over 9 years.</title>
        <authorList>
            <person name="Wang Y."/>
            <person name="Ye J."/>
            <person name="Ju F."/>
            <person name="Liu L."/>
            <person name="Boyd J.A."/>
            <person name="Deng Y."/>
            <person name="Parks D.H."/>
            <person name="Jiang X."/>
            <person name="Yin X."/>
            <person name="Woodcroft B.J."/>
            <person name="Tyson G.W."/>
            <person name="Hugenholtz P."/>
            <person name="Polz M.F."/>
            <person name="Zhang T."/>
        </authorList>
    </citation>
    <scope>NUCLEOTIDE SEQUENCE</scope>
    <source>
        <strain evidence="6">HKST-UBA80</strain>
    </source>
</reference>
<sequence>MLGLAPQRNYSKTPAYAGDDRGKKILEGIKLKKNYKRLFFPNNFFWGAATSAHQVEGYGVNNWSEWEKSKKRLDELKRSGELAIYGQANYISGKACNHYDLYEEDFQLAKDLGHNCTRLSISWARIQPDKDRFDKSAIEHYKKVLLFLRKLDLEPFVTIWHWDLPLWLTEEGGWLSSKTPEYFRSYVKILCDELGDLVNYWITINEPLVYASNSYQKGSWPPQHKSFAKVYKVLKHMIKGHILAYKDIKQNNEKAFVGIAKNNVYFGGGLFKKPLRYFWNYYFLNKLEQRYDFIGLNFYFENNIHSLLEKLLRKSHRKKKLKYSDMGWLLKPRSIKYTIAELKKYGVPIFITENGLADAEDKYRKDFISQALYGVYEAIQQGADVRGYMHWSLMDNFEWAEGFWPRFGLIGIDYKTQKRKIRPSAHYYKKICTSNSLDEKEIIKSNIF</sequence>
<dbReference type="InterPro" id="IPR017853">
    <property type="entry name" value="GH"/>
</dbReference>
<dbReference type="InterPro" id="IPR001360">
    <property type="entry name" value="Glyco_hydro_1"/>
</dbReference>
<evidence type="ECO:0000256" key="4">
    <source>
        <dbReference type="PROSITE-ProRule" id="PRU10055"/>
    </source>
</evidence>